<evidence type="ECO:0000256" key="2">
    <source>
        <dbReference type="ARBA" id="ARBA00023163"/>
    </source>
</evidence>
<keyword evidence="5" id="KW-1185">Reference proteome</keyword>
<reference evidence="4" key="1">
    <citation type="submission" date="2024-02" db="EMBL/GenBank/DDBJ databases">
        <authorList>
            <consortium name="ELIXIR-Norway"/>
            <consortium name="Elixir Norway"/>
        </authorList>
    </citation>
    <scope>NUCLEOTIDE SEQUENCE</scope>
</reference>
<dbReference type="PROSITE" id="PS50985">
    <property type="entry name" value="GRAS"/>
    <property type="match status" value="1"/>
</dbReference>
<evidence type="ECO:0000313" key="5">
    <source>
        <dbReference type="Proteomes" id="UP001497512"/>
    </source>
</evidence>
<feature type="region of interest" description="Disordered" evidence="3">
    <location>
        <begin position="1"/>
        <end position="48"/>
    </location>
</feature>
<accession>A0ABP0UZ88</accession>
<keyword evidence="1" id="KW-0805">Transcription regulation</keyword>
<evidence type="ECO:0000256" key="3">
    <source>
        <dbReference type="SAM" id="MobiDB-lite"/>
    </source>
</evidence>
<gene>
    <name evidence="4" type="ORF">CSSPTR1EN2_LOCUS21119</name>
</gene>
<feature type="compositionally biased region" description="Polar residues" evidence="3">
    <location>
        <begin position="22"/>
        <end position="31"/>
    </location>
</feature>
<name>A0ABP0UZ88_9BRYO</name>
<evidence type="ECO:0000256" key="1">
    <source>
        <dbReference type="ARBA" id="ARBA00023015"/>
    </source>
</evidence>
<dbReference type="InterPro" id="IPR005202">
    <property type="entry name" value="TF_GRAS"/>
</dbReference>
<dbReference type="Proteomes" id="UP001497512">
    <property type="component" value="Chromosome 7"/>
</dbReference>
<dbReference type="EMBL" id="OZ019899">
    <property type="protein sequence ID" value="CAK9232161.1"/>
    <property type="molecule type" value="Genomic_DNA"/>
</dbReference>
<feature type="region of interest" description="Disordered" evidence="3">
    <location>
        <begin position="187"/>
        <end position="207"/>
    </location>
</feature>
<sequence>MDKFSSEQVEYPEIEQVRDLNSIGTTATSSVRSDEAEASRNIFDNTRRSTVTHPGEYIQQHHGFTVLGLQDQQQRTAGSSYGVASTSTQRPQFSNLRSVDHDPAAARHEMNIPLFKLEESFELRSAARPPQHDTWTEHQSHHQRQQQWEQDLSSQRIAATKQEIINDSTMALSGFTSFLNPIGAAQQQASSSAAQPAAASTSSGDDGDQHWAPNLLLECARAIATSDTPRVQNLMWVLNELASPYGDYDQRLASYFLQALFCRITNTGARCHSILSAAAEKTHTFESVRKMILTYQEASPWTTFGHVAGNGAMMEAFEGEMKIHIVDISVTFCTQWPMLFEALATRAEGTPHLRLTIIVISKQESAMEVMRQIMTRLERFARLMGVPFEFTLIQKPQLETLEIAELKLREDEALAINCIHTLHHVPETIPDDKNHSPRDIVLYTFKDANPKIITIVEDEVDLVSSPDFFTYFREALRYYSLLFESLEESFPRASNDRLTLERTCARNMVNLLACDPSENEQRQEPGSRWATRFQTVGLLRSPFSDDVVDDVRALLKRYKEGWGLASDESGLFLTWKRQVAIFASSWKPNLEASHNPTRS</sequence>
<dbReference type="PANTHER" id="PTHR31636">
    <property type="entry name" value="OSJNBA0084A10.13 PROTEIN-RELATED"/>
    <property type="match status" value="1"/>
</dbReference>
<protein>
    <submittedName>
        <fullName evidence="4">Uncharacterized protein</fullName>
    </submittedName>
</protein>
<feature type="region of interest" description="Disordered" evidence="3">
    <location>
        <begin position="127"/>
        <end position="155"/>
    </location>
</feature>
<evidence type="ECO:0000313" key="4">
    <source>
        <dbReference type="EMBL" id="CAK9232161.1"/>
    </source>
</evidence>
<keyword evidence="2" id="KW-0804">Transcription</keyword>
<feature type="compositionally biased region" description="Basic and acidic residues" evidence="3">
    <location>
        <begin position="130"/>
        <end position="140"/>
    </location>
</feature>
<dbReference type="Pfam" id="PF03514">
    <property type="entry name" value="GRAS"/>
    <property type="match status" value="1"/>
</dbReference>
<feature type="compositionally biased region" description="Low complexity" evidence="3">
    <location>
        <begin position="187"/>
        <end position="203"/>
    </location>
</feature>
<organism evidence="4 5">
    <name type="scientific">Sphagnum troendelagicum</name>
    <dbReference type="NCBI Taxonomy" id="128251"/>
    <lineage>
        <taxon>Eukaryota</taxon>
        <taxon>Viridiplantae</taxon>
        <taxon>Streptophyta</taxon>
        <taxon>Embryophyta</taxon>
        <taxon>Bryophyta</taxon>
        <taxon>Sphagnophytina</taxon>
        <taxon>Sphagnopsida</taxon>
        <taxon>Sphagnales</taxon>
        <taxon>Sphagnaceae</taxon>
        <taxon>Sphagnum</taxon>
    </lineage>
</organism>
<proteinExistence type="predicted"/>